<sequence>MAAYGSLEELCDEAIREVDLVFELMEVDKKLTISEQGSNQPTSLQPPIAFELCDMSVVGVEMGTIERVRVLAVGLLGRFLRLLRIINERSFEVHWRKLAEVTVRLVYNCSTSETGRLATLKENRSVEEVCRTLAERSKYATPEVAECCVGILCNLAMCHPEQRGERIINASGHKEIVRVIDDAKVSGHVVLQAIIAVQNLSFQNEYAQRQLTVSGAIGALITRLKITFKEGLSSLCDESCTRTSEFVVTAMRNLLVNNVDGKRIFFTSGGLRIFLQLITGESRQGSCNSALTLHVIGTWFLCNVKTFKLPYAKHELESSDVEQSLLSDPHNYSVPTLLQSLLLEADLVQQVFLVIQHYLRSFADRDPLLLSSACACFRNLLSGSIPARKAFAEHPDRVKVLITDQAIGIFLQLISTRANMERTRIERLLSFTVTLGLIEELCQFLTFDEVNVDKKLLFATLHCFASSAHHHRLLRSLHYVVGFKAMGSVKEKIRLLDQSSATEDHAAKILEMIEREIENCRADVQSSIRPEEISYNFKVGDIR</sequence>
<dbReference type="GeneID" id="17295497"/>
<dbReference type="EMBL" id="JH993045">
    <property type="protein sequence ID" value="EKX38808.1"/>
    <property type="molecule type" value="Genomic_DNA"/>
</dbReference>
<evidence type="ECO:0008006" key="4">
    <source>
        <dbReference type="Google" id="ProtNLM"/>
    </source>
</evidence>
<organism evidence="1">
    <name type="scientific">Guillardia theta (strain CCMP2712)</name>
    <name type="common">Cryptophyte</name>
    <dbReference type="NCBI Taxonomy" id="905079"/>
    <lineage>
        <taxon>Eukaryota</taxon>
        <taxon>Cryptophyceae</taxon>
        <taxon>Pyrenomonadales</taxon>
        <taxon>Geminigeraceae</taxon>
        <taxon>Guillardia</taxon>
    </lineage>
</organism>
<dbReference type="HOGENOM" id="CLU_502002_0_0_1"/>
<dbReference type="EnsemblProtists" id="EKX38808">
    <property type="protein sequence ID" value="EKX38808"/>
    <property type="gene ID" value="GUITHDRAFT_115135"/>
</dbReference>
<accession>L1IRF5</accession>
<name>L1IRF5_GUITC</name>
<evidence type="ECO:0000313" key="3">
    <source>
        <dbReference type="Proteomes" id="UP000011087"/>
    </source>
</evidence>
<proteinExistence type="predicted"/>
<dbReference type="PaxDb" id="55529-EKX38808"/>
<keyword evidence="3" id="KW-1185">Reference proteome</keyword>
<reference evidence="3" key="2">
    <citation type="submission" date="2012-11" db="EMBL/GenBank/DDBJ databases">
        <authorList>
            <person name="Kuo A."/>
            <person name="Curtis B.A."/>
            <person name="Tanifuji G."/>
            <person name="Burki F."/>
            <person name="Gruber A."/>
            <person name="Irimia M."/>
            <person name="Maruyama S."/>
            <person name="Arias M.C."/>
            <person name="Ball S.G."/>
            <person name="Gile G.H."/>
            <person name="Hirakawa Y."/>
            <person name="Hopkins J.F."/>
            <person name="Rensing S.A."/>
            <person name="Schmutz J."/>
            <person name="Symeonidi A."/>
            <person name="Elias M."/>
            <person name="Eveleigh R.J."/>
            <person name="Herman E.K."/>
            <person name="Klute M.J."/>
            <person name="Nakayama T."/>
            <person name="Obornik M."/>
            <person name="Reyes-Prieto A."/>
            <person name="Armbrust E.V."/>
            <person name="Aves S.J."/>
            <person name="Beiko R.G."/>
            <person name="Coutinho P."/>
            <person name="Dacks J.B."/>
            <person name="Durnford D.G."/>
            <person name="Fast N.M."/>
            <person name="Green B.R."/>
            <person name="Grisdale C."/>
            <person name="Hempe F."/>
            <person name="Henrissat B."/>
            <person name="Hoppner M.P."/>
            <person name="Ishida K.-I."/>
            <person name="Kim E."/>
            <person name="Koreny L."/>
            <person name="Kroth P.G."/>
            <person name="Liu Y."/>
            <person name="Malik S.-B."/>
            <person name="Maier U.G."/>
            <person name="McRose D."/>
            <person name="Mock T."/>
            <person name="Neilson J.A."/>
            <person name="Onodera N.T."/>
            <person name="Poole A.M."/>
            <person name="Pritham E.J."/>
            <person name="Richards T.A."/>
            <person name="Rocap G."/>
            <person name="Roy S.W."/>
            <person name="Sarai C."/>
            <person name="Schaack S."/>
            <person name="Shirato S."/>
            <person name="Slamovits C.H."/>
            <person name="Spencer D.F."/>
            <person name="Suzuki S."/>
            <person name="Worden A.Z."/>
            <person name="Zauner S."/>
            <person name="Barry K."/>
            <person name="Bell C."/>
            <person name="Bharti A.K."/>
            <person name="Crow J.A."/>
            <person name="Grimwood J."/>
            <person name="Kramer R."/>
            <person name="Lindquist E."/>
            <person name="Lucas S."/>
            <person name="Salamov A."/>
            <person name="McFadden G.I."/>
            <person name="Lane C.E."/>
            <person name="Keeling P.J."/>
            <person name="Gray M.W."/>
            <person name="Grigoriev I.V."/>
            <person name="Archibald J.M."/>
        </authorList>
    </citation>
    <scope>NUCLEOTIDE SEQUENCE</scope>
    <source>
        <strain evidence="3">CCMP2712</strain>
    </source>
</reference>
<reference evidence="2" key="3">
    <citation type="submission" date="2016-03" db="UniProtKB">
        <authorList>
            <consortium name="EnsemblProtists"/>
        </authorList>
    </citation>
    <scope>IDENTIFICATION</scope>
</reference>
<gene>
    <name evidence="1" type="ORF">GUITHDRAFT_115135</name>
</gene>
<protein>
    <recommendedName>
        <fullName evidence="4">Armadillo repeat-containing domain-containing protein</fullName>
    </recommendedName>
</protein>
<dbReference type="InterPro" id="IPR016024">
    <property type="entry name" value="ARM-type_fold"/>
</dbReference>
<dbReference type="RefSeq" id="XP_005825788.1">
    <property type="nucleotide sequence ID" value="XM_005825731.1"/>
</dbReference>
<dbReference type="KEGG" id="gtt:GUITHDRAFT_115135"/>
<evidence type="ECO:0000313" key="1">
    <source>
        <dbReference type="EMBL" id="EKX38808.1"/>
    </source>
</evidence>
<evidence type="ECO:0000313" key="2">
    <source>
        <dbReference type="EnsemblProtists" id="EKX38808"/>
    </source>
</evidence>
<dbReference type="AlphaFoldDB" id="L1IRF5"/>
<dbReference type="InterPro" id="IPR011989">
    <property type="entry name" value="ARM-like"/>
</dbReference>
<reference evidence="1 3" key="1">
    <citation type="journal article" date="2012" name="Nature">
        <title>Algal genomes reveal evolutionary mosaicism and the fate of nucleomorphs.</title>
        <authorList>
            <consortium name="DOE Joint Genome Institute"/>
            <person name="Curtis B.A."/>
            <person name="Tanifuji G."/>
            <person name="Burki F."/>
            <person name="Gruber A."/>
            <person name="Irimia M."/>
            <person name="Maruyama S."/>
            <person name="Arias M.C."/>
            <person name="Ball S.G."/>
            <person name="Gile G.H."/>
            <person name="Hirakawa Y."/>
            <person name="Hopkins J.F."/>
            <person name="Kuo A."/>
            <person name="Rensing S.A."/>
            <person name="Schmutz J."/>
            <person name="Symeonidi A."/>
            <person name="Elias M."/>
            <person name="Eveleigh R.J."/>
            <person name="Herman E.K."/>
            <person name="Klute M.J."/>
            <person name="Nakayama T."/>
            <person name="Obornik M."/>
            <person name="Reyes-Prieto A."/>
            <person name="Armbrust E.V."/>
            <person name="Aves S.J."/>
            <person name="Beiko R.G."/>
            <person name="Coutinho P."/>
            <person name="Dacks J.B."/>
            <person name="Durnford D.G."/>
            <person name="Fast N.M."/>
            <person name="Green B.R."/>
            <person name="Grisdale C.J."/>
            <person name="Hempel F."/>
            <person name="Henrissat B."/>
            <person name="Hoppner M.P."/>
            <person name="Ishida K."/>
            <person name="Kim E."/>
            <person name="Koreny L."/>
            <person name="Kroth P.G."/>
            <person name="Liu Y."/>
            <person name="Malik S.B."/>
            <person name="Maier U.G."/>
            <person name="McRose D."/>
            <person name="Mock T."/>
            <person name="Neilson J.A."/>
            <person name="Onodera N.T."/>
            <person name="Poole A.M."/>
            <person name="Pritham E.J."/>
            <person name="Richards T.A."/>
            <person name="Rocap G."/>
            <person name="Roy S.W."/>
            <person name="Sarai C."/>
            <person name="Schaack S."/>
            <person name="Shirato S."/>
            <person name="Slamovits C.H."/>
            <person name="Spencer D.F."/>
            <person name="Suzuki S."/>
            <person name="Worden A.Z."/>
            <person name="Zauner S."/>
            <person name="Barry K."/>
            <person name="Bell C."/>
            <person name="Bharti A.K."/>
            <person name="Crow J.A."/>
            <person name="Grimwood J."/>
            <person name="Kramer R."/>
            <person name="Lindquist E."/>
            <person name="Lucas S."/>
            <person name="Salamov A."/>
            <person name="McFadden G.I."/>
            <person name="Lane C.E."/>
            <person name="Keeling P.J."/>
            <person name="Gray M.W."/>
            <person name="Grigoriev I.V."/>
            <person name="Archibald J.M."/>
        </authorList>
    </citation>
    <scope>NUCLEOTIDE SEQUENCE</scope>
    <source>
        <strain evidence="1 3">CCMP2712</strain>
    </source>
</reference>
<dbReference type="SUPFAM" id="SSF48371">
    <property type="entry name" value="ARM repeat"/>
    <property type="match status" value="1"/>
</dbReference>
<dbReference type="Proteomes" id="UP000011087">
    <property type="component" value="Unassembled WGS sequence"/>
</dbReference>
<dbReference type="Gene3D" id="1.25.10.10">
    <property type="entry name" value="Leucine-rich Repeat Variant"/>
    <property type="match status" value="2"/>
</dbReference>